<organism evidence="10 11">
    <name type="scientific">Lacihabitans lacunae</name>
    <dbReference type="NCBI Taxonomy" id="1028214"/>
    <lineage>
        <taxon>Bacteria</taxon>
        <taxon>Pseudomonadati</taxon>
        <taxon>Bacteroidota</taxon>
        <taxon>Cytophagia</taxon>
        <taxon>Cytophagales</taxon>
        <taxon>Leadbetterellaceae</taxon>
        <taxon>Lacihabitans</taxon>
    </lineage>
</organism>
<keyword evidence="4 9" id="KW-0378">Hydrolase</keyword>
<evidence type="ECO:0000313" key="11">
    <source>
        <dbReference type="Proteomes" id="UP001595616"/>
    </source>
</evidence>
<keyword evidence="11" id="KW-1185">Reference proteome</keyword>
<dbReference type="RefSeq" id="WP_379836993.1">
    <property type="nucleotide sequence ID" value="NZ_JBHRYQ010000001.1"/>
</dbReference>
<keyword evidence="2 9" id="KW-0645">Protease</keyword>
<protein>
    <recommendedName>
        <fullName evidence="9">D-alanyl-D-alanine dipeptidase</fullName>
        <shortName evidence="9">D-Ala-D-Ala dipeptidase</shortName>
        <ecNumber evidence="9">3.4.13.22</ecNumber>
    </recommendedName>
</protein>
<keyword evidence="6 9" id="KW-0224">Dipeptidase</keyword>
<gene>
    <name evidence="10" type="ORF">ACFOOI_08425</name>
</gene>
<comment type="function">
    <text evidence="9">Catalyzes hydrolysis of the D-alanyl-D-alanine dipeptide.</text>
</comment>
<evidence type="ECO:0000256" key="6">
    <source>
        <dbReference type="ARBA" id="ARBA00022997"/>
    </source>
</evidence>
<dbReference type="EMBL" id="JBHRYQ010000001">
    <property type="protein sequence ID" value="MFC3810676.1"/>
    <property type="molecule type" value="Genomic_DNA"/>
</dbReference>
<dbReference type="PANTHER" id="PTHR43126">
    <property type="entry name" value="D-ALANYL-D-ALANINE DIPEPTIDASE"/>
    <property type="match status" value="1"/>
</dbReference>
<comment type="cofactor">
    <cofactor evidence="9">
        <name>Zn(2+)</name>
        <dbReference type="ChEBI" id="CHEBI:29105"/>
    </cofactor>
    <text evidence="9">Binds 1 zinc ion per subunit.</text>
</comment>
<evidence type="ECO:0000256" key="9">
    <source>
        <dbReference type="HAMAP-Rule" id="MF_01924"/>
    </source>
</evidence>
<feature type="binding site" evidence="9">
    <location>
        <position position="242"/>
    </location>
    <ligand>
        <name>Zn(2+)</name>
        <dbReference type="ChEBI" id="CHEBI:29105"/>
        <note>catalytic</note>
    </ligand>
</feature>
<keyword evidence="7 9" id="KW-0482">Metalloprotease</keyword>
<evidence type="ECO:0000256" key="3">
    <source>
        <dbReference type="ARBA" id="ARBA00022723"/>
    </source>
</evidence>
<evidence type="ECO:0000313" key="10">
    <source>
        <dbReference type="EMBL" id="MFC3810676.1"/>
    </source>
</evidence>
<sequence length="259" mass="29688">MSGTRHPIFNSFKTLIIHSFCVSSICLMVSCNNAKENESWAETAKELPEEVKMPISEYETSMINQGLVNLKSLDSTLIIDLKYSTEDNFFGQDVYGTFANAYMQKDPASALVLANKNLKQTNPNLRLVIYDAARPHRIQQILWDKLDSIPPKRRKDFVADPEEGSIHNYGCAVDLSIFDLTQNQALDMGTKYDYFGDLAYPRLEEKLLSEGKLTSEQVENRKILRNAMEKAGYQPISSEWWHFNFYSRKTAKAKYEIVD</sequence>
<dbReference type="CDD" id="cd14840">
    <property type="entry name" value="D-Ala-D-Ala_dipeptidase_Aad"/>
    <property type="match status" value="1"/>
</dbReference>
<evidence type="ECO:0000256" key="8">
    <source>
        <dbReference type="ARBA" id="ARBA00023316"/>
    </source>
</evidence>
<evidence type="ECO:0000256" key="7">
    <source>
        <dbReference type="ARBA" id="ARBA00023049"/>
    </source>
</evidence>
<feature type="active site" description="Proton donor/acceptor" evidence="9">
    <location>
        <position position="239"/>
    </location>
</feature>
<dbReference type="InterPro" id="IPR009045">
    <property type="entry name" value="Zn_M74/Hedgehog-like"/>
</dbReference>
<keyword evidence="3 9" id="KW-0479">Metal-binding</keyword>
<name>A0ABV7YUU1_9BACT</name>
<proteinExistence type="inferred from homology"/>
<accession>A0ABV7YUU1</accession>
<feature type="binding site" evidence="9">
    <location>
        <position position="174"/>
    </location>
    <ligand>
        <name>Zn(2+)</name>
        <dbReference type="ChEBI" id="CHEBI:29105"/>
        <note>catalytic</note>
    </ligand>
</feature>
<reference evidence="11" key="1">
    <citation type="journal article" date="2019" name="Int. J. Syst. Evol. Microbiol.">
        <title>The Global Catalogue of Microorganisms (GCM) 10K type strain sequencing project: providing services to taxonomists for standard genome sequencing and annotation.</title>
        <authorList>
            <consortium name="The Broad Institute Genomics Platform"/>
            <consortium name="The Broad Institute Genome Sequencing Center for Infectious Disease"/>
            <person name="Wu L."/>
            <person name="Ma J."/>
        </authorList>
    </citation>
    <scope>NUCLEOTIDE SEQUENCE [LARGE SCALE GENOMIC DNA]</scope>
    <source>
        <strain evidence="11">CECT 7956</strain>
    </source>
</reference>
<dbReference type="Gene3D" id="3.30.1380.10">
    <property type="match status" value="1"/>
</dbReference>
<evidence type="ECO:0000256" key="2">
    <source>
        <dbReference type="ARBA" id="ARBA00022670"/>
    </source>
</evidence>
<feature type="binding site" evidence="9">
    <location>
        <position position="167"/>
    </location>
    <ligand>
        <name>Zn(2+)</name>
        <dbReference type="ChEBI" id="CHEBI:29105"/>
        <note>catalytic</note>
    </ligand>
</feature>
<dbReference type="InterPro" id="IPR000755">
    <property type="entry name" value="A_A_dipeptidase"/>
</dbReference>
<dbReference type="Proteomes" id="UP001595616">
    <property type="component" value="Unassembled WGS sequence"/>
</dbReference>
<feature type="site" description="Transition state stabilizer" evidence="9">
    <location>
        <position position="134"/>
    </location>
</feature>
<evidence type="ECO:0000256" key="1">
    <source>
        <dbReference type="ARBA" id="ARBA00001362"/>
    </source>
</evidence>
<dbReference type="Pfam" id="PF01427">
    <property type="entry name" value="Peptidase_M15"/>
    <property type="match status" value="1"/>
</dbReference>
<dbReference type="PROSITE" id="PS51257">
    <property type="entry name" value="PROKAR_LIPOPROTEIN"/>
    <property type="match status" value="1"/>
</dbReference>
<keyword evidence="8" id="KW-0961">Cell wall biogenesis/degradation</keyword>
<comment type="similarity">
    <text evidence="9">Belongs to the peptidase M15D family.</text>
</comment>
<comment type="catalytic activity">
    <reaction evidence="1 9">
        <text>D-alanyl-D-alanine + H2O = 2 D-alanine</text>
        <dbReference type="Rhea" id="RHEA:20661"/>
        <dbReference type="ChEBI" id="CHEBI:15377"/>
        <dbReference type="ChEBI" id="CHEBI:57416"/>
        <dbReference type="ChEBI" id="CHEBI:57822"/>
        <dbReference type="EC" id="3.4.13.22"/>
    </reaction>
</comment>
<dbReference type="HAMAP" id="MF_01924">
    <property type="entry name" value="A_A_dipeptidase"/>
    <property type="match status" value="1"/>
</dbReference>
<dbReference type="SUPFAM" id="SSF55166">
    <property type="entry name" value="Hedgehog/DD-peptidase"/>
    <property type="match status" value="1"/>
</dbReference>
<dbReference type="PANTHER" id="PTHR43126:SF2">
    <property type="entry name" value="D-ALANYL-D-ALANINE DIPEPTIDASE"/>
    <property type="match status" value="1"/>
</dbReference>
<keyword evidence="5 9" id="KW-0862">Zinc</keyword>
<evidence type="ECO:0000256" key="4">
    <source>
        <dbReference type="ARBA" id="ARBA00022801"/>
    </source>
</evidence>
<dbReference type="EC" id="3.4.13.22" evidence="9"/>
<evidence type="ECO:0000256" key="5">
    <source>
        <dbReference type="ARBA" id="ARBA00022833"/>
    </source>
</evidence>
<comment type="caution">
    <text evidence="10">The sequence shown here is derived from an EMBL/GenBank/DDBJ whole genome shotgun (WGS) entry which is preliminary data.</text>
</comment>